<dbReference type="GO" id="GO:0071978">
    <property type="term" value="P:bacterial-type flagellum-dependent swarming motility"/>
    <property type="evidence" value="ECO:0007669"/>
    <property type="project" value="TreeGrafter"/>
</dbReference>
<evidence type="ECO:0000256" key="1">
    <source>
        <dbReference type="ARBA" id="ARBA00004117"/>
    </source>
</evidence>
<reference evidence="10" key="2">
    <citation type="submission" date="2020-09" db="EMBL/GenBank/DDBJ databases">
        <authorList>
            <person name="Sun Q."/>
            <person name="Kim S."/>
        </authorList>
    </citation>
    <scope>NUCLEOTIDE SEQUENCE</scope>
    <source>
        <strain evidence="10">KCTC 32182</strain>
    </source>
</reference>
<evidence type="ECO:0000256" key="6">
    <source>
        <dbReference type="SAM" id="MobiDB-lite"/>
    </source>
</evidence>
<dbReference type="InterPro" id="IPR037058">
    <property type="entry name" value="Falgellar_hook_FlgE_sf"/>
</dbReference>
<proteinExistence type="inferred from homology"/>
<sequence>MSFEIALSGINAVNSQLTGISNNIANSGTYGFKSSRTNFASTYAGAQPTGSQASSTTQSISRGGGVTSTGRPMDVAIEGQGFFITKDSSGNTAYTRVGIFGTDKDGNVIDSLGRRVQGYGPSTAGAAGAAALGAFGDLKVPQGQIAAKASDTVNYVANMSAGWTAPATATFNKNDQTSYNSSMVTTVFDSLGNVHNLTQYFVKSAANAVTVNYVFDGATLPTTTTLTFDTFGKMTSAPGATINCGTPPGAAALSLNFNYAGTTSFAGEPSTAVNSANGYASGLMTGVKIEDNGEISATYSNGQKQPCGTLALASFINENGLVQTNNTSWLESPASGAAVLNRPGTGLAGKIVAGSLEQSNVDMTSELVNLMASQRTYQANTKVISTENQMMQALMQAI</sequence>
<dbReference type="Pfam" id="PF06429">
    <property type="entry name" value="Flg_bbr_C"/>
    <property type="match status" value="1"/>
</dbReference>
<dbReference type="InterPro" id="IPR020013">
    <property type="entry name" value="Flagellar_FlgE/F/G"/>
</dbReference>
<reference evidence="10" key="1">
    <citation type="journal article" date="2014" name="Int. J. Syst. Evol. Microbiol.">
        <title>Complete genome sequence of Corynebacterium casei LMG S-19264T (=DSM 44701T), isolated from a smear-ripened cheese.</title>
        <authorList>
            <consortium name="US DOE Joint Genome Institute (JGI-PGF)"/>
            <person name="Walter F."/>
            <person name="Albersmeier A."/>
            <person name="Kalinowski J."/>
            <person name="Ruckert C."/>
        </authorList>
    </citation>
    <scope>NUCLEOTIDE SEQUENCE</scope>
    <source>
        <strain evidence="10">KCTC 32182</strain>
    </source>
</reference>
<keyword evidence="10" id="KW-0282">Flagellum</keyword>
<dbReference type="InterPro" id="IPR010930">
    <property type="entry name" value="Flg_bb/hook_C_dom"/>
</dbReference>
<feature type="domain" description="Flagellar hook protein FlgE D2" evidence="8">
    <location>
        <begin position="164"/>
        <end position="279"/>
    </location>
</feature>
<dbReference type="PANTHER" id="PTHR30435">
    <property type="entry name" value="FLAGELLAR PROTEIN"/>
    <property type="match status" value="1"/>
</dbReference>
<dbReference type="RefSeq" id="WP_189530607.1">
    <property type="nucleotide sequence ID" value="NZ_BMYX01000001.1"/>
</dbReference>
<feature type="compositionally biased region" description="Polar residues" evidence="6">
    <location>
        <begin position="48"/>
        <end position="61"/>
    </location>
</feature>
<evidence type="ECO:0000313" key="11">
    <source>
        <dbReference type="Proteomes" id="UP000645257"/>
    </source>
</evidence>
<evidence type="ECO:0000313" key="10">
    <source>
        <dbReference type="EMBL" id="GGY04789.1"/>
    </source>
</evidence>
<accession>A0A918NYD2</accession>
<dbReference type="PANTHER" id="PTHR30435:SF1">
    <property type="entry name" value="FLAGELLAR HOOK PROTEIN FLGE"/>
    <property type="match status" value="1"/>
</dbReference>
<evidence type="ECO:0000256" key="5">
    <source>
        <dbReference type="RuleBase" id="RU362116"/>
    </source>
</evidence>
<dbReference type="InterPro" id="IPR053967">
    <property type="entry name" value="LlgE_F_G-like_D1"/>
</dbReference>
<evidence type="ECO:0000256" key="2">
    <source>
        <dbReference type="ARBA" id="ARBA00009677"/>
    </source>
</evidence>
<protein>
    <recommendedName>
        <fullName evidence="3 5">Flagellar hook protein FlgE</fullName>
    </recommendedName>
</protein>
<keyword evidence="10" id="KW-0966">Cell projection</keyword>
<feature type="region of interest" description="Disordered" evidence="6">
    <location>
        <begin position="43"/>
        <end position="71"/>
    </location>
</feature>
<evidence type="ECO:0000256" key="4">
    <source>
        <dbReference type="ARBA" id="ARBA00023143"/>
    </source>
</evidence>
<dbReference type="GO" id="GO:0009424">
    <property type="term" value="C:bacterial-type flagellum hook"/>
    <property type="evidence" value="ECO:0007669"/>
    <property type="project" value="TreeGrafter"/>
</dbReference>
<dbReference type="EMBL" id="BMYX01000001">
    <property type="protein sequence ID" value="GGY04789.1"/>
    <property type="molecule type" value="Genomic_DNA"/>
</dbReference>
<gene>
    <name evidence="10" type="ORF">GCM10011289_04150</name>
</gene>
<organism evidence="10 11">
    <name type="scientific">Paludibacterium paludis</name>
    <dbReference type="NCBI Taxonomy" id="1225769"/>
    <lineage>
        <taxon>Bacteria</taxon>
        <taxon>Pseudomonadati</taxon>
        <taxon>Pseudomonadota</taxon>
        <taxon>Betaproteobacteria</taxon>
        <taxon>Neisseriales</taxon>
        <taxon>Chromobacteriaceae</taxon>
        <taxon>Paludibacterium</taxon>
    </lineage>
</organism>
<dbReference type="Proteomes" id="UP000645257">
    <property type="component" value="Unassembled WGS sequence"/>
</dbReference>
<comment type="caution">
    <text evidence="10">The sequence shown here is derived from an EMBL/GenBank/DDBJ whole genome shotgun (WGS) entry which is preliminary data.</text>
</comment>
<feature type="domain" description="Flagellar basal-body/hook protein C-terminal" evidence="7">
    <location>
        <begin position="353"/>
        <end position="396"/>
    </location>
</feature>
<dbReference type="Pfam" id="PF07559">
    <property type="entry name" value="FlgE_D2"/>
    <property type="match status" value="1"/>
</dbReference>
<name>A0A918NYD2_9NEIS</name>
<dbReference type="NCBIfam" id="TIGR03506">
    <property type="entry name" value="FlgEFG_subfam"/>
    <property type="match status" value="1"/>
</dbReference>
<dbReference type="GO" id="GO:0005829">
    <property type="term" value="C:cytosol"/>
    <property type="evidence" value="ECO:0007669"/>
    <property type="project" value="TreeGrafter"/>
</dbReference>
<comment type="function">
    <text evidence="5">A flexible structure which links the flagellar filament to the drive apparatus in the basal body.</text>
</comment>
<keyword evidence="10" id="KW-0969">Cilium</keyword>
<dbReference type="AlphaFoldDB" id="A0A918NYD2"/>
<dbReference type="InterPro" id="IPR011491">
    <property type="entry name" value="FlgE_D2"/>
</dbReference>
<feature type="domain" description="Flagellar hook protein FlgE/F/G-like D1" evidence="9">
    <location>
        <begin position="76"/>
        <end position="142"/>
    </location>
</feature>
<evidence type="ECO:0000259" key="8">
    <source>
        <dbReference type="Pfam" id="PF07559"/>
    </source>
</evidence>
<comment type="subcellular location">
    <subcellularLocation>
        <location evidence="1 5">Bacterial flagellum basal body</location>
    </subcellularLocation>
</comment>
<dbReference type="GO" id="GO:0009425">
    <property type="term" value="C:bacterial-type flagellum basal body"/>
    <property type="evidence" value="ECO:0007669"/>
    <property type="project" value="UniProtKB-SubCell"/>
</dbReference>
<dbReference type="Pfam" id="PF22692">
    <property type="entry name" value="LlgE_F_G_D1"/>
    <property type="match status" value="1"/>
</dbReference>
<dbReference type="Gene3D" id="2.60.98.20">
    <property type="entry name" value="Flagellar hook protein FlgE"/>
    <property type="match status" value="1"/>
</dbReference>
<evidence type="ECO:0000259" key="9">
    <source>
        <dbReference type="Pfam" id="PF22692"/>
    </source>
</evidence>
<keyword evidence="11" id="KW-1185">Reference proteome</keyword>
<dbReference type="InterPro" id="IPR037925">
    <property type="entry name" value="FlgE/F/G-like"/>
</dbReference>
<dbReference type="SUPFAM" id="SSF117143">
    <property type="entry name" value="Flagellar hook protein flgE"/>
    <property type="match status" value="1"/>
</dbReference>
<evidence type="ECO:0000259" key="7">
    <source>
        <dbReference type="Pfam" id="PF06429"/>
    </source>
</evidence>
<keyword evidence="4 5" id="KW-0975">Bacterial flagellum</keyword>
<evidence type="ECO:0000256" key="3">
    <source>
        <dbReference type="ARBA" id="ARBA00019015"/>
    </source>
</evidence>
<comment type="similarity">
    <text evidence="2 5">Belongs to the flagella basal body rod proteins family.</text>
</comment>